<organism evidence="3 4">
    <name type="scientific">Helicobacter canis NCTC 12740</name>
    <dbReference type="NCBI Taxonomy" id="1357399"/>
    <lineage>
        <taxon>Bacteria</taxon>
        <taxon>Pseudomonadati</taxon>
        <taxon>Campylobacterota</taxon>
        <taxon>Epsilonproteobacteria</taxon>
        <taxon>Campylobacterales</taxon>
        <taxon>Helicobacteraceae</taxon>
        <taxon>Helicobacter</taxon>
    </lineage>
</organism>
<dbReference type="EMBL" id="AZJJ01000001">
    <property type="protein sequence ID" value="ETD27330.1"/>
    <property type="molecule type" value="Genomic_DNA"/>
</dbReference>
<proteinExistence type="inferred from homology"/>
<name>V8CJX5_9HELI</name>
<dbReference type="AlphaFoldDB" id="V8CJX5"/>
<dbReference type="PANTHER" id="PTHR34047:SF8">
    <property type="entry name" value="PROTEIN YKFC"/>
    <property type="match status" value="1"/>
</dbReference>
<dbReference type="OrthoDB" id="5366084at2"/>
<evidence type="ECO:0000256" key="1">
    <source>
        <dbReference type="ARBA" id="ARBA00034120"/>
    </source>
</evidence>
<comment type="similarity">
    <text evidence="1">Belongs to the bacterial reverse transcriptase family.</text>
</comment>
<evidence type="ECO:0000259" key="2">
    <source>
        <dbReference type="PROSITE" id="PS50878"/>
    </source>
</evidence>
<dbReference type="PROSITE" id="PS50878">
    <property type="entry name" value="RT_POL"/>
    <property type="match status" value="1"/>
</dbReference>
<keyword evidence="4" id="KW-1185">Reference proteome</keyword>
<protein>
    <recommendedName>
        <fullName evidence="2">Reverse transcriptase domain-containing protein</fullName>
    </recommendedName>
</protein>
<dbReference type="InterPro" id="IPR051083">
    <property type="entry name" value="GrpII_Intron_Splice-Mob/Def"/>
</dbReference>
<dbReference type="SUPFAM" id="SSF56672">
    <property type="entry name" value="DNA/RNA polymerases"/>
    <property type="match status" value="1"/>
</dbReference>
<dbReference type="InterPro" id="IPR043128">
    <property type="entry name" value="Rev_trsase/Diguanyl_cyclase"/>
</dbReference>
<dbReference type="PANTHER" id="PTHR34047">
    <property type="entry name" value="NUCLEAR INTRON MATURASE 1, MITOCHONDRIAL-RELATED"/>
    <property type="match status" value="1"/>
</dbReference>
<feature type="domain" description="Reverse transcriptase" evidence="2">
    <location>
        <begin position="1"/>
        <end position="262"/>
    </location>
</feature>
<sequence length="350" mass="40583">MKTHKNLYEKIISLENINQAIDKAARGKKHRKAVQKVLQNNHYYAQSMQQRLLGLKPLLEPTTRKIKREFGKDRELEIAPFYPNQIAHHACANIIEPILLKSLSTQSAACIKGRGVDYALKRAKRYAKAYKYYLQVDIRKFYANIHRELLLAQISRKIADKRALELLRALLHSPKSTKGLSLGSYLSAILGNFYLRELDYPNQKGIKVLRYADDIVAFSDSKQALWQHFHTLQARTRELGLELHKIKLKPITQGLDFLGVKLYADFALLRARNARKIKALARIKRVGAKEFARIFSFWGYYHRAACFNLFSKVFRELKPKIKAYCKRAGIAYPLKGLCFYRREPRLFSLG</sequence>
<dbReference type="RefSeq" id="WP_023929148.1">
    <property type="nucleotide sequence ID" value="NZ_KI669458.1"/>
</dbReference>
<dbReference type="Gene3D" id="3.30.70.270">
    <property type="match status" value="1"/>
</dbReference>
<dbReference type="HOGENOM" id="CLU_013584_0_0_7"/>
<reference evidence="3 4" key="1">
    <citation type="submission" date="2013-10" db="EMBL/GenBank/DDBJ databases">
        <title>The Genome Sequence of Helicobacter canis NCTC 12740.</title>
        <authorList>
            <consortium name="The Broad Institute Genomics Platform"/>
            <person name="Earl A."/>
            <person name="Fox J.G."/>
            <person name="Shen Z."/>
            <person name="Young S.K."/>
            <person name="Zeng Q."/>
            <person name="Gargeya S."/>
            <person name="Fitzgerald M."/>
            <person name="Abouelleil A."/>
            <person name="Alvarado L."/>
            <person name="Chapman S.B."/>
            <person name="Gainer-Dewar J."/>
            <person name="Goldberg J."/>
            <person name="Griggs A."/>
            <person name="Gujja S."/>
            <person name="Hansen M."/>
            <person name="Howarth C."/>
            <person name="Imamovic A."/>
            <person name="Ireland A."/>
            <person name="Larimer J."/>
            <person name="McCowan C."/>
            <person name="Murphy C."/>
            <person name="Pearson M."/>
            <person name="Poon T.W."/>
            <person name="Priest M."/>
            <person name="Roberts A."/>
            <person name="Saif S."/>
            <person name="Shea T."/>
            <person name="Sykes S."/>
            <person name="Wortman J."/>
            <person name="Nusbaum C."/>
            <person name="Birren B."/>
        </authorList>
    </citation>
    <scope>NUCLEOTIDE SEQUENCE [LARGE SCALE GENOMIC DNA]</scope>
    <source>
        <strain evidence="3 4">NCTC 12740</strain>
    </source>
</reference>
<evidence type="ECO:0000313" key="4">
    <source>
        <dbReference type="Proteomes" id="UP000018688"/>
    </source>
</evidence>
<comment type="caution">
    <text evidence="3">The sequence shown here is derived from an EMBL/GenBank/DDBJ whole genome shotgun (WGS) entry which is preliminary data.</text>
</comment>
<dbReference type="PATRIC" id="fig|1357399.3.peg.248"/>
<dbReference type="InterPro" id="IPR043502">
    <property type="entry name" value="DNA/RNA_pol_sf"/>
</dbReference>
<gene>
    <name evidence="3" type="ORF">HMPREF2087_00242</name>
</gene>
<dbReference type="eggNOG" id="COG3344">
    <property type="taxonomic scope" value="Bacteria"/>
</dbReference>
<dbReference type="Proteomes" id="UP000018688">
    <property type="component" value="Unassembled WGS sequence"/>
</dbReference>
<accession>V8CJX5</accession>
<dbReference type="InterPro" id="IPR000477">
    <property type="entry name" value="RT_dom"/>
</dbReference>
<evidence type="ECO:0000313" key="3">
    <source>
        <dbReference type="EMBL" id="ETD27330.1"/>
    </source>
</evidence>
<dbReference type="Pfam" id="PF00078">
    <property type="entry name" value="RVT_1"/>
    <property type="match status" value="1"/>
</dbReference>